<evidence type="ECO:0000313" key="1">
    <source>
        <dbReference type="EMBL" id="MFC4857741.1"/>
    </source>
</evidence>
<dbReference type="PANTHER" id="PTHR35526">
    <property type="entry name" value="ANTI-SIGMA-F FACTOR RSBW-RELATED"/>
    <property type="match status" value="1"/>
</dbReference>
<dbReference type="InterPro" id="IPR036890">
    <property type="entry name" value="HATPase_C_sf"/>
</dbReference>
<dbReference type="Gene3D" id="3.30.565.10">
    <property type="entry name" value="Histidine kinase-like ATPase, C-terminal domain"/>
    <property type="match status" value="1"/>
</dbReference>
<dbReference type="CDD" id="cd16936">
    <property type="entry name" value="HATPase_RsbW-like"/>
    <property type="match status" value="1"/>
</dbReference>
<dbReference type="EMBL" id="JBHSIS010000020">
    <property type="protein sequence ID" value="MFC4857741.1"/>
    <property type="molecule type" value="Genomic_DNA"/>
</dbReference>
<proteinExistence type="predicted"/>
<dbReference type="SUPFAM" id="SSF55874">
    <property type="entry name" value="ATPase domain of HSP90 chaperone/DNA topoisomerase II/histidine kinase"/>
    <property type="match status" value="1"/>
</dbReference>
<protein>
    <submittedName>
        <fullName evidence="1">ATP-binding protein</fullName>
    </submittedName>
</protein>
<evidence type="ECO:0000313" key="2">
    <source>
        <dbReference type="Proteomes" id="UP001595859"/>
    </source>
</evidence>
<dbReference type="Proteomes" id="UP001595859">
    <property type="component" value="Unassembled WGS sequence"/>
</dbReference>
<comment type="caution">
    <text evidence="1">The sequence shown here is derived from an EMBL/GenBank/DDBJ whole genome shotgun (WGS) entry which is preliminary data.</text>
</comment>
<keyword evidence="1" id="KW-0547">Nucleotide-binding</keyword>
<organism evidence="1 2">
    <name type="scientific">Actinophytocola glycyrrhizae</name>
    <dbReference type="NCBI Taxonomy" id="2044873"/>
    <lineage>
        <taxon>Bacteria</taxon>
        <taxon>Bacillati</taxon>
        <taxon>Actinomycetota</taxon>
        <taxon>Actinomycetes</taxon>
        <taxon>Pseudonocardiales</taxon>
        <taxon>Pseudonocardiaceae</taxon>
    </lineage>
</organism>
<name>A0ABV9SBF7_9PSEU</name>
<keyword evidence="1" id="KW-0067">ATP-binding</keyword>
<dbReference type="PANTHER" id="PTHR35526:SF3">
    <property type="entry name" value="ANTI-SIGMA-F FACTOR RSBW"/>
    <property type="match status" value="1"/>
</dbReference>
<accession>A0ABV9SBF7</accession>
<dbReference type="InterPro" id="IPR050267">
    <property type="entry name" value="Anti-sigma-factor_SerPK"/>
</dbReference>
<reference evidence="2" key="1">
    <citation type="journal article" date="2019" name="Int. J. Syst. Evol. Microbiol.">
        <title>The Global Catalogue of Microorganisms (GCM) 10K type strain sequencing project: providing services to taxonomists for standard genome sequencing and annotation.</title>
        <authorList>
            <consortium name="The Broad Institute Genomics Platform"/>
            <consortium name="The Broad Institute Genome Sequencing Center for Infectious Disease"/>
            <person name="Wu L."/>
            <person name="Ma J."/>
        </authorList>
    </citation>
    <scope>NUCLEOTIDE SEQUENCE [LARGE SCALE GENOMIC DNA]</scope>
    <source>
        <strain evidence="2">ZS-22-S1</strain>
    </source>
</reference>
<sequence length="165" mass="17744">MLNRQPFVRFRWLGRGEDVEVTDTAPGVVGRLPTEIRLATVDPGFRAALSTWLRAPLDGCTPGVIREAAFVLGELVANAFDHAAPPYRVRVADRSAGHIIRLAVTDSSPGRADAWPLGRGLRLVRGMCPRWGVEQARDAGGAVAGKTVWALLPVLVPPRGAAHSR</sequence>
<keyword evidence="2" id="KW-1185">Reference proteome</keyword>
<dbReference type="GO" id="GO:0005524">
    <property type="term" value="F:ATP binding"/>
    <property type="evidence" value="ECO:0007669"/>
    <property type="project" value="UniProtKB-KW"/>
</dbReference>
<dbReference type="RefSeq" id="WP_378059731.1">
    <property type="nucleotide sequence ID" value="NZ_JBHSIS010000020.1"/>
</dbReference>
<gene>
    <name evidence="1" type="ORF">ACFPCV_29940</name>
</gene>